<feature type="domain" description="PA" evidence="1">
    <location>
        <begin position="52"/>
        <end position="106"/>
    </location>
</feature>
<feature type="non-terminal residue" evidence="2">
    <location>
        <position position="106"/>
    </location>
</feature>
<sequence>MKLVAEVSQTPEHEEVVPLIVQLISPPFLGRTVLTAGPAKFGMDLTKQEHGVKGSIVKSVPYTACGPIENAVELQGHIALALRGDCMFAAKARRLQEAGVTGIIFI</sequence>
<dbReference type="SUPFAM" id="SSF52025">
    <property type="entry name" value="PA domain"/>
    <property type="match status" value="1"/>
</dbReference>
<dbReference type="Proteomes" id="UP001529510">
    <property type="component" value="Unassembled WGS sequence"/>
</dbReference>
<evidence type="ECO:0000313" key="3">
    <source>
        <dbReference type="Proteomes" id="UP001529510"/>
    </source>
</evidence>
<name>A0ABD0NMR2_CIRMR</name>
<evidence type="ECO:0000259" key="1">
    <source>
        <dbReference type="Pfam" id="PF02225"/>
    </source>
</evidence>
<accession>A0ABD0NMR2</accession>
<dbReference type="Pfam" id="PF02225">
    <property type="entry name" value="PA"/>
    <property type="match status" value="1"/>
</dbReference>
<reference evidence="2 3" key="1">
    <citation type="submission" date="2024-05" db="EMBL/GenBank/DDBJ databases">
        <title>Genome sequencing and assembly of Indian major carp, Cirrhinus mrigala (Hamilton, 1822).</title>
        <authorList>
            <person name="Mohindra V."/>
            <person name="Chowdhury L.M."/>
            <person name="Lal K."/>
            <person name="Jena J.K."/>
        </authorList>
    </citation>
    <scope>NUCLEOTIDE SEQUENCE [LARGE SCALE GENOMIC DNA]</scope>
    <source>
        <strain evidence="2">CM1030</strain>
        <tissue evidence="2">Blood</tissue>
    </source>
</reference>
<evidence type="ECO:0000313" key="2">
    <source>
        <dbReference type="EMBL" id="KAL0163059.1"/>
    </source>
</evidence>
<dbReference type="EMBL" id="JAMKFB020000021">
    <property type="protein sequence ID" value="KAL0163059.1"/>
    <property type="molecule type" value="Genomic_DNA"/>
</dbReference>
<dbReference type="AlphaFoldDB" id="A0ABD0NMR2"/>
<gene>
    <name evidence="2" type="ORF">M9458_042455</name>
</gene>
<keyword evidence="3" id="KW-1185">Reference proteome</keyword>
<dbReference type="InterPro" id="IPR003137">
    <property type="entry name" value="PA_domain"/>
</dbReference>
<organism evidence="2 3">
    <name type="scientific">Cirrhinus mrigala</name>
    <name type="common">Mrigala</name>
    <dbReference type="NCBI Taxonomy" id="683832"/>
    <lineage>
        <taxon>Eukaryota</taxon>
        <taxon>Metazoa</taxon>
        <taxon>Chordata</taxon>
        <taxon>Craniata</taxon>
        <taxon>Vertebrata</taxon>
        <taxon>Euteleostomi</taxon>
        <taxon>Actinopterygii</taxon>
        <taxon>Neopterygii</taxon>
        <taxon>Teleostei</taxon>
        <taxon>Ostariophysi</taxon>
        <taxon>Cypriniformes</taxon>
        <taxon>Cyprinidae</taxon>
        <taxon>Labeoninae</taxon>
        <taxon>Labeonini</taxon>
        <taxon>Cirrhinus</taxon>
    </lineage>
</organism>
<comment type="caution">
    <text evidence="2">The sequence shown here is derived from an EMBL/GenBank/DDBJ whole genome shotgun (WGS) entry which is preliminary data.</text>
</comment>
<dbReference type="Gene3D" id="3.50.30.30">
    <property type="match status" value="1"/>
</dbReference>
<protein>
    <recommendedName>
        <fullName evidence="1">PA domain-containing protein</fullName>
    </recommendedName>
</protein>
<proteinExistence type="predicted"/>
<dbReference type="InterPro" id="IPR046450">
    <property type="entry name" value="PA_dom_sf"/>
</dbReference>